<sequence length="111" mass="13022">MDIGSWCSSSCRSMRWSKRYVRSDHGELETLNSSSTTTSIKPRLRLLWKKLKKEKRKIFYSSGAQVPYNSYTYAQNFDQDMGWDEPDNLSRSFSARFADPSRMFQRNGVMV</sequence>
<evidence type="ECO:0000313" key="2">
    <source>
        <dbReference type="Proteomes" id="UP000541444"/>
    </source>
</evidence>
<keyword evidence="2" id="KW-1185">Reference proteome</keyword>
<reference evidence="1 2" key="1">
    <citation type="journal article" date="2020" name="IScience">
        <title>Genome Sequencing of the Endangered Kingdonia uniflora (Circaeasteraceae, Ranunculales) Reveals Potential Mechanisms of Evolutionary Specialization.</title>
        <authorList>
            <person name="Sun Y."/>
            <person name="Deng T."/>
            <person name="Zhang A."/>
            <person name="Moore M.J."/>
            <person name="Landis J.B."/>
            <person name="Lin N."/>
            <person name="Zhang H."/>
            <person name="Zhang X."/>
            <person name="Huang J."/>
            <person name="Zhang X."/>
            <person name="Sun H."/>
            <person name="Wang H."/>
        </authorList>
    </citation>
    <scope>NUCLEOTIDE SEQUENCE [LARGE SCALE GENOMIC DNA]</scope>
    <source>
        <strain evidence="1">TB1705</strain>
        <tissue evidence="1">Leaf</tissue>
    </source>
</reference>
<dbReference type="Proteomes" id="UP000541444">
    <property type="component" value="Unassembled WGS sequence"/>
</dbReference>
<name>A0A7J7NRK9_9MAGN</name>
<evidence type="ECO:0000313" key="1">
    <source>
        <dbReference type="EMBL" id="KAF6169594.1"/>
    </source>
</evidence>
<comment type="caution">
    <text evidence="1">The sequence shown here is derived from an EMBL/GenBank/DDBJ whole genome shotgun (WGS) entry which is preliminary data.</text>
</comment>
<dbReference type="OrthoDB" id="1688035at2759"/>
<gene>
    <name evidence="1" type="ORF">GIB67_003962</name>
</gene>
<protein>
    <submittedName>
        <fullName evidence="1">Uncharacterized protein</fullName>
    </submittedName>
</protein>
<dbReference type="EMBL" id="JACGCM010000630">
    <property type="protein sequence ID" value="KAF6169594.1"/>
    <property type="molecule type" value="Genomic_DNA"/>
</dbReference>
<dbReference type="PANTHER" id="PTHR33168">
    <property type="entry name" value="STRESS INDUCED PROTEIN-RELATED"/>
    <property type="match status" value="1"/>
</dbReference>
<organism evidence="1 2">
    <name type="scientific">Kingdonia uniflora</name>
    <dbReference type="NCBI Taxonomy" id="39325"/>
    <lineage>
        <taxon>Eukaryota</taxon>
        <taxon>Viridiplantae</taxon>
        <taxon>Streptophyta</taxon>
        <taxon>Embryophyta</taxon>
        <taxon>Tracheophyta</taxon>
        <taxon>Spermatophyta</taxon>
        <taxon>Magnoliopsida</taxon>
        <taxon>Ranunculales</taxon>
        <taxon>Circaeasteraceae</taxon>
        <taxon>Kingdonia</taxon>
    </lineage>
</organism>
<dbReference type="AlphaFoldDB" id="A0A7J7NRK9"/>
<accession>A0A7J7NRK9</accession>
<proteinExistence type="predicted"/>